<keyword evidence="2" id="KW-1185">Reference proteome</keyword>
<dbReference type="AlphaFoldDB" id="A0A9P5CGR5"/>
<evidence type="ECO:0000313" key="1">
    <source>
        <dbReference type="EMBL" id="KAF3073607.1"/>
    </source>
</evidence>
<dbReference type="Proteomes" id="UP000801864">
    <property type="component" value="Unassembled WGS sequence"/>
</dbReference>
<reference evidence="1 2" key="1">
    <citation type="submission" date="2018-06" db="EMBL/GenBank/DDBJ databases">
        <title>Genome analysis of cellulolytic fungus Trichoderma lentiforme CFAM-422.</title>
        <authorList>
            <person name="Steindorff A.S."/>
            <person name="Formighieri E.F."/>
            <person name="Midorikawa G.E.O."/>
            <person name="Tamietti M.S."/>
            <person name="Ramos E.Z."/>
            <person name="Silva A.S."/>
            <person name="Bon E.P.S."/>
            <person name="Mendes T.D."/>
            <person name="Damaso M.C.T."/>
            <person name="Favaro L.C.L."/>
        </authorList>
    </citation>
    <scope>NUCLEOTIDE SEQUENCE [LARGE SCALE GENOMIC DNA]</scope>
    <source>
        <strain evidence="1 2">CFAM-422</strain>
    </source>
</reference>
<comment type="caution">
    <text evidence="1">The sequence shown here is derived from an EMBL/GenBank/DDBJ whole genome shotgun (WGS) entry which is preliminary data.</text>
</comment>
<evidence type="ECO:0000313" key="2">
    <source>
        <dbReference type="Proteomes" id="UP000801864"/>
    </source>
</evidence>
<gene>
    <name evidence="1" type="ORF">CFAM422_004321</name>
</gene>
<protein>
    <submittedName>
        <fullName evidence="1">Uncharacterized protein</fullName>
    </submittedName>
</protein>
<dbReference type="EMBL" id="QLNT01000006">
    <property type="protein sequence ID" value="KAF3073607.1"/>
    <property type="molecule type" value="Genomic_DNA"/>
</dbReference>
<accession>A0A9P5CGR5</accession>
<organism evidence="1 2">
    <name type="scientific">Trichoderma lentiforme</name>
    <dbReference type="NCBI Taxonomy" id="1567552"/>
    <lineage>
        <taxon>Eukaryota</taxon>
        <taxon>Fungi</taxon>
        <taxon>Dikarya</taxon>
        <taxon>Ascomycota</taxon>
        <taxon>Pezizomycotina</taxon>
        <taxon>Sordariomycetes</taxon>
        <taxon>Hypocreomycetidae</taxon>
        <taxon>Hypocreales</taxon>
        <taxon>Hypocreaceae</taxon>
        <taxon>Trichoderma</taxon>
    </lineage>
</organism>
<sequence>MVRAMWSWMVRPWKPFGTAERSSMSSQEEAYSILTQQQLGNHMRSPPKAKAIATLGQCHVANAI</sequence>
<name>A0A9P5CGR5_9HYPO</name>
<proteinExistence type="predicted"/>